<gene>
    <name evidence="1" type="ORF">MSG28_003423</name>
</gene>
<keyword evidence="2" id="KW-1185">Reference proteome</keyword>
<comment type="caution">
    <text evidence="1">The sequence shown here is derived from an EMBL/GenBank/DDBJ whole genome shotgun (WGS) entry which is preliminary data.</text>
</comment>
<name>A0ACC0KF89_CHOFU</name>
<accession>A0ACC0KF89</accession>
<proteinExistence type="predicted"/>
<sequence length="3211" mass="345985">MDRRCAGALLALAACIASTAAAPTASNQTALDLYDGAHQGCYYNFQHYGEGDRIMTNEPCLNCTCHNRMLMCYLRVCPFTKPIVPVDLLTSTSTTSPAEYGETGLGKLDRYGCSINGKYFPEGAKVPPTPSKPCEHCYCIRNMTTCVMQECTLHVDGCTPIYHKDVCCPVRYSCDHPEDEIPLLDDMTTTVRPTPGFLLTTTTLSPVTQMTQDCVHDDKVFADGALIKTEKACEHCYCMKGDIVCVVQECGTPMENEGKNCTSMPPRDGQCCPDTYICEGDEITSEPKPDFTTQSSFDDITTLNPPRRVIVEGSGYRKEPGEPFTEEPTFGPDTEGSGDETFKPIDEGEVIIPESETTKPLITTENDDDIDQYSPSTSRVPVVDSEIIDMATTEPDKGENTVPSGSIDEDVPEISISDKTTPEESKSVTESGLTTESYLVAKTTVIHEDESSIKDAITTEAEATPTIPATVSETTTADYKSPESSDDKVTAEPTKVTESTPNKQTDEKTPIEITTLKDNEEVVTTIATNYGAADAQTTENTPSSVEKEVKITTPQLPEQENEVLVKEPTTESSLESSTKSDIIKTETEPATTITNEVMTSAEEHMIEPTSVNPVDNEIDEELYPTSSPGRIPGEGDCLLDGVTYSNESIVPSSNNCHTSCRCISSIVKCDPIICSAPPDYMDNCQPMYDPPESCCPTYVCDHTRETVPPQSHSQMAGTENPIPTPSVECNGDQCEISKDKEESTDSSKKPDECGTEGCQGTDKQPDHESRPSIEECVGEKCTSPQAHCADGKCESPITPDQICDSENGCKILVDQACQGEDCKTQSEVSAGEDSSAQCDSVNGCKDSQTPSSQAHCADGKCESPPTTNQICDGENGCQIPVEQPCQGEQCQSQSGGIPEKDITTPCDNADDCKKDQVPEGVPECAGESCSSETHPKDTESCKDGGDCTQPEQSPTIEECKEEKCRRKDVLDNTKPATGECTGSNCVSQDNIPQITDVPESATEAVPKTTEQSGFDETIPNEPIADNLPKTPDVEKETNASIFINNEESESTTHYDETDKEKEESSVPSVTDIPEIKTLAPEIQEYTTEITKQKETTVAQSEITAPYEESSTSAPKLSDNETDDKFTELPVVLESESPESTPKPTEHSLVDDHSTEVPQVDIISDQQKHDITTASPSISNIHDVATEIIEDSTAYTDRSSPDITTEEPKNVPDQDGILTVSLTTVSSSDEVKEPDNINEDLEPNVTESAGSDTSASEESSTGNLDKEPIEHEHHDAVTTPKSYDGETNPPGTFETEIPIHDVSEEQHDTQTANPEKLSTLSLEGQDETKLPNPSVTSFEPITSKLDDMISVTEGSSIPNDELEIKSTVLPEISPSDTPVAEFASTTQEELYTKIPSSDTSDENQIPTEAPMSIPKDKEENEIKPTQASELPEFTKPTESYGTESEHKVPSEKEPSPDEENVELATEKDDSNLKTTLLPIHESSSEQPNKETEANEIPEQNVSTEKTPVMVSNVEEPEQSEPSVTEAGVVDSVTSVEQTSEIMPVTSIPTEGLDEKSPESFTEVSAHAVSEDNEITPTRDQSAATEDLFTEIPELTIHEHTESTLTTEKPEQFDTKEDITTKVPDMSVTEPHDISTQKETEEVPDLQDSKINAPDVSVIEPQTEATEAPEQNVVTPDHRLTEPSEYEPKDVTTTIQEPTTTESHRKTTDTPEVYEVPTEGTKINAVEPEKVATEGLISQDDTTSDSRISVTEPANEVTENLEIQDIATNIPDTFVTETQKDITGPPDSQVTIIPDLSEEKPDKEFTHAHGPLDITTTTPEISEQDSDNEYSESPSSPDTTTKVSEITDAAATVTQKETPEPESQESVTVAPETNTQKDVTEIPESQDIATSAPKISVTEAQEEASEAPESQDSATHSPEMLTTEAQKSETEIPDGSATQIPEISVTETQKETTEAFVAPDVATDISESSETETLSEVTPTSVTDDATTNIPETPIPDIYKDTTVSPLVENVATEIPEKLTTESQKDTSETSTIVSQKEVTETPVSQDIATSVPDISSTESQKEVTDVLEEQDVASNAPETSETESQEAVTKTQDIATSAPETSATKSEMEITESPVAQDVATSAPETSAAEPQKEATETPVAQDVATSAPETSAAEPQKETTETPVAEDIATSAPDTSAVEPQKETSETPVAEDIATSAPKISATEPQKETPETPVPQDAVTSAPETPTTESQKELPETSETHDIATSAPETSATESQKEVTETPTAQDAVTSAPETFATESQKEVTETLVPQDAVTSAPETPTTESQKELPETSETHDIATSAPETSATESQKKLTETPVAQDITTSVPDISETETQKEVTDTPEEQDVTTSAPETSASESQKEVTETPLAQDVATSTPGTSAAESQEKVTETQVNQDATTSGPETSATASQKEVTEIPVTQDAATSAPETSATESQKEVIETSVSQDATTSAPETTATESIKEITDTSLAQDAVTSAPETSATESQKKETETPAAQDVATSSPEISATESQTEVTEILVGQDIATSAPGISETEAHKEVTEAPVPQDLATSAPETSATEYQKEVTETPLPQDVTTSGPETSATESQKEVTETPVAQDVVEEEITEMAVPHVIATSIPEIVETAIDTQAPDGEPTHEQSTKVPESLVTGTLDETTLLDIATDKPTTSLQDNDNDKPVEVEKIDTEIPTVESVKPDQHKEPEKSDASSELPITSESVEPDIKSPQPSDSDSDITKATETPITEHQPTDKEEDTVTKSPVQSESQDQTTKTSEELEQSSEYPETTPYLVLLEEHTHKKDVYTMSPDGEITTGAFDEPSEYEPTTQASIDKVTTESALVTEAKLPNEKDESTPATGEAISEKVTEPSLMSEEKTTTSAAHVTEEVQLTEKPQNVDSNEISTAGPGEEQKETDKPLTDMQDEADKLEPSATEKPHETTAPEEEFILATTKATTIKTEEDLPSPSLVDKFGKPDVPKPVSELETQKPDVADELPKPAVNEVQTTEEAPLPDSDSQFPPSGTSGYGQEPDYGEEDQAFGPGTCRYGGKVYVSAQQIPRDDPCDFCFCFRSDIICLQQSCPPPIHGCHEEPIQGFCCPRYECPVSMATTLNVTTTTTTTTTTLPPHFLPHAYKGAAQRRGCQIKGHTYKVGEVVRASSGPCLHCTCGGDGQMKCDPKVCTPEPMLRQMIAAAVSAKRRR</sequence>
<evidence type="ECO:0000313" key="1">
    <source>
        <dbReference type="EMBL" id="KAI8434963.1"/>
    </source>
</evidence>
<evidence type="ECO:0000313" key="2">
    <source>
        <dbReference type="Proteomes" id="UP001064048"/>
    </source>
</evidence>
<dbReference type="Proteomes" id="UP001064048">
    <property type="component" value="Chromosome 5"/>
</dbReference>
<protein>
    <submittedName>
        <fullName evidence="1">Uncharacterized protein</fullName>
    </submittedName>
</protein>
<organism evidence="1 2">
    <name type="scientific">Choristoneura fumiferana</name>
    <name type="common">Spruce budworm moth</name>
    <name type="synonym">Archips fumiferana</name>
    <dbReference type="NCBI Taxonomy" id="7141"/>
    <lineage>
        <taxon>Eukaryota</taxon>
        <taxon>Metazoa</taxon>
        <taxon>Ecdysozoa</taxon>
        <taxon>Arthropoda</taxon>
        <taxon>Hexapoda</taxon>
        <taxon>Insecta</taxon>
        <taxon>Pterygota</taxon>
        <taxon>Neoptera</taxon>
        <taxon>Endopterygota</taxon>
        <taxon>Lepidoptera</taxon>
        <taxon>Glossata</taxon>
        <taxon>Ditrysia</taxon>
        <taxon>Tortricoidea</taxon>
        <taxon>Tortricidae</taxon>
        <taxon>Tortricinae</taxon>
        <taxon>Choristoneura</taxon>
    </lineage>
</organism>
<reference evidence="1 2" key="1">
    <citation type="journal article" date="2022" name="Genome Biol. Evol.">
        <title>The Spruce Budworm Genome: Reconstructing the Evolutionary History of Antifreeze Proteins.</title>
        <authorList>
            <person name="Beliveau C."/>
            <person name="Gagne P."/>
            <person name="Picq S."/>
            <person name="Vernygora O."/>
            <person name="Keeling C.I."/>
            <person name="Pinkney K."/>
            <person name="Doucet D."/>
            <person name="Wen F."/>
            <person name="Johnston J.S."/>
            <person name="Maaroufi H."/>
            <person name="Boyle B."/>
            <person name="Laroche J."/>
            <person name="Dewar K."/>
            <person name="Juretic N."/>
            <person name="Blackburn G."/>
            <person name="Nisole A."/>
            <person name="Brunet B."/>
            <person name="Brandao M."/>
            <person name="Lumley L."/>
            <person name="Duan J."/>
            <person name="Quan G."/>
            <person name="Lucarotti C.J."/>
            <person name="Roe A.D."/>
            <person name="Sperling F.A.H."/>
            <person name="Levesque R.C."/>
            <person name="Cusson M."/>
        </authorList>
    </citation>
    <scope>NUCLEOTIDE SEQUENCE [LARGE SCALE GENOMIC DNA]</scope>
    <source>
        <strain evidence="1">Glfc:IPQL:Cfum</strain>
    </source>
</reference>
<dbReference type="EMBL" id="CM046105">
    <property type="protein sequence ID" value="KAI8434963.1"/>
    <property type="molecule type" value="Genomic_DNA"/>
</dbReference>